<sequence length="260" mass="28022">MNHHTSKVALVIGASSGIGHAVARRLAADGFTVVLNARRQEKLDGVLAEIQAISPDSVAIAGDNTDPALREALFAEIEQRFGRLDVLVNSIPGAMPIKFKDLPIQDLQGSVNDKLVTYLENIKRACVLMNINRHGRIVNIVGNAGKEPIPEMFVNGLINAAIVNASKSISLELAADGITVNCVHPGNIRTERYYGVVERIAARKQITFDEVEQEFIENIPVRRIGTPEDVSALIGFLASEGSGYITGQQFSVDGGQLKSV</sequence>
<dbReference type="PRINTS" id="PR00081">
    <property type="entry name" value="GDHRDH"/>
</dbReference>
<evidence type="ECO:0000313" key="3">
    <source>
        <dbReference type="Proteomes" id="UP001208017"/>
    </source>
</evidence>
<dbReference type="InterPro" id="IPR002347">
    <property type="entry name" value="SDR_fam"/>
</dbReference>
<dbReference type="Proteomes" id="UP001208017">
    <property type="component" value="Unassembled WGS sequence"/>
</dbReference>
<proteinExistence type="inferred from homology"/>
<dbReference type="PANTHER" id="PTHR42879">
    <property type="entry name" value="3-OXOACYL-(ACYL-CARRIER-PROTEIN) REDUCTASE"/>
    <property type="match status" value="1"/>
</dbReference>
<evidence type="ECO:0000256" key="1">
    <source>
        <dbReference type="ARBA" id="ARBA00006484"/>
    </source>
</evidence>
<comment type="similarity">
    <text evidence="1">Belongs to the short-chain dehydrogenases/reductases (SDR) family.</text>
</comment>
<organism evidence="2 3">
    <name type="scientific">Tumebacillus lacus</name>
    <dbReference type="NCBI Taxonomy" id="2995335"/>
    <lineage>
        <taxon>Bacteria</taxon>
        <taxon>Bacillati</taxon>
        <taxon>Bacillota</taxon>
        <taxon>Bacilli</taxon>
        <taxon>Bacillales</taxon>
        <taxon>Alicyclobacillaceae</taxon>
        <taxon>Tumebacillus</taxon>
    </lineage>
</organism>
<dbReference type="SUPFAM" id="SSF51735">
    <property type="entry name" value="NAD(P)-binding Rossmann-fold domains"/>
    <property type="match status" value="1"/>
</dbReference>
<comment type="caution">
    <text evidence="2">The sequence shown here is derived from an EMBL/GenBank/DDBJ whole genome shotgun (WGS) entry which is preliminary data.</text>
</comment>
<gene>
    <name evidence="2" type="ORF">OS242_05435</name>
</gene>
<dbReference type="PANTHER" id="PTHR42879:SF6">
    <property type="entry name" value="NADPH-DEPENDENT REDUCTASE BACG"/>
    <property type="match status" value="1"/>
</dbReference>
<dbReference type="InterPro" id="IPR050259">
    <property type="entry name" value="SDR"/>
</dbReference>
<dbReference type="Gene3D" id="3.40.50.720">
    <property type="entry name" value="NAD(P)-binding Rossmann-like Domain"/>
    <property type="match status" value="1"/>
</dbReference>
<name>A0ABT3WYW0_9BACL</name>
<reference evidence="2 3" key="1">
    <citation type="submission" date="2022-11" db="EMBL/GenBank/DDBJ databases">
        <title>Study of microbial diversity in lake waters.</title>
        <authorList>
            <person name="Zhang J."/>
        </authorList>
    </citation>
    <scope>NUCLEOTIDE SEQUENCE [LARGE SCALE GENOMIC DNA]</scope>
    <source>
        <strain evidence="2 3">DT12</strain>
    </source>
</reference>
<dbReference type="Pfam" id="PF13561">
    <property type="entry name" value="adh_short_C2"/>
    <property type="match status" value="1"/>
</dbReference>
<keyword evidence="3" id="KW-1185">Reference proteome</keyword>
<protein>
    <submittedName>
        <fullName evidence="2">SDR family oxidoreductase</fullName>
    </submittedName>
</protein>
<dbReference type="EMBL" id="JAPMLT010000002">
    <property type="protein sequence ID" value="MCX7569396.1"/>
    <property type="molecule type" value="Genomic_DNA"/>
</dbReference>
<dbReference type="RefSeq" id="WP_267150639.1">
    <property type="nucleotide sequence ID" value="NZ_JAPMLT010000002.1"/>
</dbReference>
<accession>A0ABT3WYW0</accession>
<evidence type="ECO:0000313" key="2">
    <source>
        <dbReference type="EMBL" id="MCX7569396.1"/>
    </source>
</evidence>
<dbReference type="InterPro" id="IPR036291">
    <property type="entry name" value="NAD(P)-bd_dom_sf"/>
</dbReference>